<feature type="non-terminal residue" evidence="1">
    <location>
        <position position="238"/>
    </location>
</feature>
<comment type="caution">
    <text evidence="1">The sequence shown here is derived from an EMBL/GenBank/DDBJ whole genome shotgun (WGS) entry which is preliminary data.</text>
</comment>
<accession>X1G558</accession>
<proteinExistence type="predicted"/>
<sequence>MRWKLFLIFIGIFLISSVYAVSDTAVFQGQYYSGTTFYQGTYEFQFDIYTGEIFGDLVYSDIQNLTTGVWGEWRVELDGISAACNNVTKDYFMEITIDNSTQTPRRRLTHFNYLRKNANEITTGNLTIGNILGFLLGGYLQELTNLFILSKGLQVQGDLNVTNAITAKEITSGEMILTGELNVAGDTTIIGEVNITGETKIQGQLVCLGDGTNCQAASFTDTNCSVEGSCDLITYDSE</sequence>
<reference evidence="1" key="1">
    <citation type="journal article" date="2014" name="Front. Microbiol.">
        <title>High frequency of phylogenetically diverse reductive dehalogenase-homologous genes in deep subseafloor sedimentary metagenomes.</title>
        <authorList>
            <person name="Kawai M."/>
            <person name="Futagami T."/>
            <person name="Toyoda A."/>
            <person name="Takaki Y."/>
            <person name="Nishi S."/>
            <person name="Hori S."/>
            <person name="Arai W."/>
            <person name="Tsubouchi T."/>
            <person name="Morono Y."/>
            <person name="Uchiyama I."/>
            <person name="Ito T."/>
            <person name="Fujiyama A."/>
            <person name="Inagaki F."/>
            <person name="Takami H."/>
        </authorList>
    </citation>
    <scope>NUCLEOTIDE SEQUENCE</scope>
    <source>
        <strain evidence="1">Expedition CK06-06</strain>
    </source>
</reference>
<evidence type="ECO:0000313" key="1">
    <source>
        <dbReference type="EMBL" id="GAH52382.1"/>
    </source>
</evidence>
<dbReference type="EMBL" id="BARU01022056">
    <property type="protein sequence ID" value="GAH52382.1"/>
    <property type="molecule type" value="Genomic_DNA"/>
</dbReference>
<gene>
    <name evidence="1" type="ORF">S03H2_35989</name>
</gene>
<protein>
    <submittedName>
        <fullName evidence="1">Uncharacterized protein</fullName>
    </submittedName>
</protein>
<dbReference type="AlphaFoldDB" id="X1G558"/>
<organism evidence="1">
    <name type="scientific">marine sediment metagenome</name>
    <dbReference type="NCBI Taxonomy" id="412755"/>
    <lineage>
        <taxon>unclassified sequences</taxon>
        <taxon>metagenomes</taxon>
        <taxon>ecological metagenomes</taxon>
    </lineage>
</organism>
<name>X1G558_9ZZZZ</name>